<gene>
    <name evidence="1" type="ORF">IEE83_09045</name>
</gene>
<evidence type="ECO:0000313" key="1">
    <source>
        <dbReference type="EMBL" id="MBE9462027.1"/>
    </source>
</evidence>
<reference evidence="2" key="1">
    <citation type="submission" date="2023-07" db="EMBL/GenBank/DDBJ databases">
        <title>Dyadobacter sp. nov 'subterranea' isolated from contaminted grondwater.</title>
        <authorList>
            <person name="Szabo I."/>
            <person name="Al-Omari J."/>
            <person name="Szerdahelyi S.G."/>
            <person name="Rado J."/>
        </authorList>
    </citation>
    <scope>NUCLEOTIDE SEQUENCE [LARGE SCALE GENOMIC DNA]</scope>
    <source>
        <strain evidence="2">UP-52</strain>
    </source>
</reference>
<name>A0ABR9W976_9BACT</name>
<proteinExistence type="predicted"/>
<protein>
    <submittedName>
        <fullName evidence="1">Uncharacterized protein</fullName>
    </submittedName>
</protein>
<dbReference type="Proteomes" id="UP000634134">
    <property type="component" value="Unassembled WGS sequence"/>
</dbReference>
<comment type="caution">
    <text evidence="1">The sequence shown here is derived from an EMBL/GenBank/DDBJ whole genome shotgun (WGS) entry which is preliminary data.</text>
</comment>
<dbReference type="EMBL" id="JACYGY010000001">
    <property type="protein sequence ID" value="MBE9462027.1"/>
    <property type="molecule type" value="Genomic_DNA"/>
</dbReference>
<keyword evidence="2" id="KW-1185">Reference proteome</keyword>
<sequence length="45" mass="5262">MEVTPWVGMVFLRQILDKMGFREHIKSRNCLAAQHSKRGYEVSVI</sequence>
<accession>A0ABR9W976</accession>
<evidence type="ECO:0000313" key="2">
    <source>
        <dbReference type="Proteomes" id="UP000634134"/>
    </source>
</evidence>
<organism evidence="1 2">
    <name type="scientific">Dyadobacter subterraneus</name>
    <dbReference type="NCBI Taxonomy" id="2773304"/>
    <lineage>
        <taxon>Bacteria</taxon>
        <taxon>Pseudomonadati</taxon>
        <taxon>Bacteroidota</taxon>
        <taxon>Cytophagia</taxon>
        <taxon>Cytophagales</taxon>
        <taxon>Spirosomataceae</taxon>
        <taxon>Dyadobacter</taxon>
    </lineage>
</organism>